<dbReference type="PANTHER" id="PTHR40266">
    <property type="entry name" value="TOXIN HIGB-1"/>
    <property type="match status" value="1"/>
</dbReference>
<dbReference type="Pfam" id="PF05015">
    <property type="entry name" value="HigB-like_toxin"/>
    <property type="match status" value="1"/>
</dbReference>
<protein>
    <submittedName>
        <fullName evidence="1">Proteic killer suppression protein</fullName>
    </submittedName>
</protein>
<dbReference type="InterPro" id="IPR007711">
    <property type="entry name" value="HigB-1"/>
</dbReference>
<gene>
    <name evidence="1" type="ORF">BECKDK2373C_GA0170839_10182</name>
</gene>
<evidence type="ECO:0000313" key="1">
    <source>
        <dbReference type="EMBL" id="VFJ47331.1"/>
    </source>
</evidence>
<dbReference type="Gene3D" id="3.30.2310.20">
    <property type="entry name" value="RelE-like"/>
    <property type="match status" value="1"/>
</dbReference>
<sequence>MIKTFRHKGLREFFLTGSKSGIRPGHAARLERILDRLDAASESRDMDYPGSNLHRLTEDLRGLYAVKVSASWRLLFEFARGTAYEVDYVDYH</sequence>
<dbReference type="EMBL" id="CAADEY010000018">
    <property type="protein sequence ID" value="VFJ47331.1"/>
    <property type="molecule type" value="Genomic_DNA"/>
</dbReference>
<dbReference type="PANTHER" id="PTHR40266:SF2">
    <property type="entry name" value="TOXIN HIGB-1"/>
    <property type="match status" value="1"/>
</dbReference>
<dbReference type="AlphaFoldDB" id="A0A450S652"/>
<proteinExistence type="predicted"/>
<organism evidence="1">
    <name type="scientific">Candidatus Kentrum sp. DK</name>
    <dbReference type="NCBI Taxonomy" id="2126562"/>
    <lineage>
        <taxon>Bacteria</taxon>
        <taxon>Pseudomonadati</taxon>
        <taxon>Pseudomonadota</taxon>
        <taxon>Gammaproteobacteria</taxon>
        <taxon>Candidatus Kentrum</taxon>
    </lineage>
</organism>
<dbReference type="SUPFAM" id="SSF143011">
    <property type="entry name" value="RelE-like"/>
    <property type="match status" value="1"/>
</dbReference>
<name>A0A450S652_9GAMM</name>
<dbReference type="InterPro" id="IPR035093">
    <property type="entry name" value="RelE/ParE_toxin_dom_sf"/>
</dbReference>
<reference evidence="1" key="1">
    <citation type="submission" date="2019-02" db="EMBL/GenBank/DDBJ databases">
        <authorList>
            <person name="Gruber-Vodicka R. H."/>
            <person name="Seah K. B. B."/>
        </authorList>
    </citation>
    <scope>NUCLEOTIDE SEQUENCE</scope>
    <source>
        <strain evidence="1">BECK_DK161</strain>
    </source>
</reference>
<accession>A0A450S652</accession>